<gene>
    <name evidence="2" type="ORF">UJA718_LOCUS39080</name>
</gene>
<evidence type="ECO:0000313" key="3">
    <source>
        <dbReference type="Proteomes" id="UP000663873"/>
    </source>
</evidence>
<dbReference type="AlphaFoldDB" id="A0A821LQ76"/>
<organism evidence="2 3">
    <name type="scientific">Rotaria socialis</name>
    <dbReference type="NCBI Taxonomy" id="392032"/>
    <lineage>
        <taxon>Eukaryota</taxon>
        <taxon>Metazoa</taxon>
        <taxon>Spiralia</taxon>
        <taxon>Gnathifera</taxon>
        <taxon>Rotifera</taxon>
        <taxon>Eurotatoria</taxon>
        <taxon>Bdelloidea</taxon>
        <taxon>Philodinida</taxon>
        <taxon>Philodinidae</taxon>
        <taxon>Rotaria</taxon>
    </lineage>
</organism>
<feature type="region of interest" description="Disordered" evidence="1">
    <location>
        <begin position="1"/>
        <end position="34"/>
    </location>
</feature>
<protein>
    <submittedName>
        <fullName evidence="2">Uncharacterized protein</fullName>
    </submittedName>
</protein>
<proteinExistence type="predicted"/>
<keyword evidence="3" id="KW-1185">Reference proteome</keyword>
<dbReference type="EMBL" id="CAJOBP010040910">
    <property type="protein sequence ID" value="CAF4753926.1"/>
    <property type="molecule type" value="Genomic_DNA"/>
</dbReference>
<evidence type="ECO:0000313" key="2">
    <source>
        <dbReference type="EMBL" id="CAF4753926.1"/>
    </source>
</evidence>
<dbReference type="Proteomes" id="UP000663873">
    <property type="component" value="Unassembled WGS sequence"/>
</dbReference>
<comment type="caution">
    <text evidence="2">The sequence shown here is derived from an EMBL/GenBank/DDBJ whole genome shotgun (WGS) entry which is preliminary data.</text>
</comment>
<accession>A0A821LQ76</accession>
<feature type="non-terminal residue" evidence="2">
    <location>
        <position position="133"/>
    </location>
</feature>
<reference evidence="2" key="1">
    <citation type="submission" date="2021-02" db="EMBL/GenBank/DDBJ databases">
        <authorList>
            <person name="Nowell W R."/>
        </authorList>
    </citation>
    <scope>NUCLEOTIDE SEQUENCE</scope>
</reference>
<evidence type="ECO:0000256" key="1">
    <source>
        <dbReference type="SAM" id="MobiDB-lite"/>
    </source>
</evidence>
<sequence>MQLVIQPSSSTGQQQQSTINDCNPKINTNPDPMTGVHMLSQIRTTTLLNDYLSSTARNSLQYPAKSEPLMTLTNSSSASGTFTITNVPSNEDLSFLLNGDTTLSSQTHVMDTKNSLDGAQFKNEAVSPRINHQ</sequence>
<feature type="compositionally biased region" description="Low complexity" evidence="1">
    <location>
        <begin position="8"/>
        <end position="18"/>
    </location>
</feature>
<feature type="compositionally biased region" description="Polar residues" evidence="1">
    <location>
        <begin position="19"/>
        <end position="31"/>
    </location>
</feature>
<name>A0A821LQ76_9BILA</name>